<name>A0A6A6SUH6_9PLEO</name>
<gene>
    <name evidence="2" type="ORF">K491DRAFT_782758</name>
</gene>
<keyword evidence="3" id="KW-1185">Reference proteome</keyword>
<evidence type="ECO:0000313" key="2">
    <source>
        <dbReference type="EMBL" id="KAF2650233.1"/>
    </source>
</evidence>
<dbReference type="Pfam" id="PF11951">
    <property type="entry name" value="Fungal_trans_2"/>
    <property type="match status" value="1"/>
</dbReference>
<dbReference type="InterPro" id="IPR021858">
    <property type="entry name" value="Fun_TF"/>
</dbReference>
<dbReference type="PANTHER" id="PTHR37540:SF5">
    <property type="entry name" value="TRANSCRIPTION FACTOR DOMAIN-CONTAINING PROTEIN"/>
    <property type="match status" value="1"/>
</dbReference>
<evidence type="ECO:0000256" key="1">
    <source>
        <dbReference type="SAM" id="MobiDB-lite"/>
    </source>
</evidence>
<dbReference type="PANTHER" id="PTHR37540">
    <property type="entry name" value="TRANSCRIPTION FACTOR (ACR-2), PUTATIVE-RELATED-RELATED"/>
    <property type="match status" value="1"/>
</dbReference>
<evidence type="ECO:0008006" key="4">
    <source>
        <dbReference type="Google" id="ProtNLM"/>
    </source>
</evidence>
<dbReference type="AlphaFoldDB" id="A0A6A6SUH6"/>
<organism evidence="2 3">
    <name type="scientific">Lophiostoma macrostomum CBS 122681</name>
    <dbReference type="NCBI Taxonomy" id="1314788"/>
    <lineage>
        <taxon>Eukaryota</taxon>
        <taxon>Fungi</taxon>
        <taxon>Dikarya</taxon>
        <taxon>Ascomycota</taxon>
        <taxon>Pezizomycotina</taxon>
        <taxon>Dothideomycetes</taxon>
        <taxon>Pleosporomycetidae</taxon>
        <taxon>Pleosporales</taxon>
        <taxon>Lophiostomataceae</taxon>
        <taxon>Lophiostoma</taxon>
    </lineage>
</organism>
<sequence length="467" mass="53205">MDESTKQNFTFINLSHPDDLKDPNTIDQVRTSAMTNFGRKRRKPKAAKEKNQMVFEMRTPEAVAAEPAALSSYGPEILSLGPFLEGWNLDPRTRQLLENESAMNIGHSLALRLAWARVAFHDELPFQIVLANATLFESMVQAGRLLTEDTPESLELHNKALNMMHQRLNDPAQHTSDDVLGTIAGFLTHDWIIGDFVGWNKHMDALLEMIRLRGGMESLTEDLHLTLSGADLFGSFAQDTPPHLPLPAAWYQAVPSLHADPSTIVLVNRIAIIWKQELPHTLSWITTLDICLNLLADKNKAWNSWMDPMLHRLLSLRPLRADVPPTREAIMEEVCRIGSLLALAPRWRTFGIHPVRTDKLRQHLLLLLQTQFAIWGELRCLLLWTLMHATREADNEAETSEFGIRMAMVMGKMGVQGWKHEVKVLREILNCDWSDDKYWVWDNVVEFVENLEQMKEVQQGGPSERGL</sequence>
<dbReference type="Proteomes" id="UP000799324">
    <property type="component" value="Unassembled WGS sequence"/>
</dbReference>
<reference evidence="2" key="1">
    <citation type="journal article" date="2020" name="Stud. Mycol.">
        <title>101 Dothideomycetes genomes: a test case for predicting lifestyles and emergence of pathogens.</title>
        <authorList>
            <person name="Haridas S."/>
            <person name="Albert R."/>
            <person name="Binder M."/>
            <person name="Bloem J."/>
            <person name="Labutti K."/>
            <person name="Salamov A."/>
            <person name="Andreopoulos B."/>
            <person name="Baker S."/>
            <person name="Barry K."/>
            <person name="Bills G."/>
            <person name="Bluhm B."/>
            <person name="Cannon C."/>
            <person name="Castanera R."/>
            <person name="Culley D."/>
            <person name="Daum C."/>
            <person name="Ezra D."/>
            <person name="Gonzalez J."/>
            <person name="Henrissat B."/>
            <person name="Kuo A."/>
            <person name="Liang C."/>
            <person name="Lipzen A."/>
            <person name="Lutzoni F."/>
            <person name="Magnuson J."/>
            <person name="Mondo S."/>
            <person name="Nolan M."/>
            <person name="Ohm R."/>
            <person name="Pangilinan J."/>
            <person name="Park H.-J."/>
            <person name="Ramirez L."/>
            <person name="Alfaro M."/>
            <person name="Sun H."/>
            <person name="Tritt A."/>
            <person name="Yoshinaga Y."/>
            <person name="Zwiers L.-H."/>
            <person name="Turgeon B."/>
            <person name="Goodwin S."/>
            <person name="Spatafora J."/>
            <person name="Crous P."/>
            <person name="Grigoriev I."/>
        </authorList>
    </citation>
    <scope>NUCLEOTIDE SEQUENCE</scope>
    <source>
        <strain evidence="2">CBS 122681</strain>
    </source>
</reference>
<evidence type="ECO:0000313" key="3">
    <source>
        <dbReference type="Proteomes" id="UP000799324"/>
    </source>
</evidence>
<accession>A0A6A6SUH6</accession>
<dbReference type="EMBL" id="MU004462">
    <property type="protein sequence ID" value="KAF2650233.1"/>
    <property type="molecule type" value="Genomic_DNA"/>
</dbReference>
<proteinExistence type="predicted"/>
<feature type="compositionally biased region" description="Polar residues" evidence="1">
    <location>
        <begin position="1"/>
        <end position="13"/>
    </location>
</feature>
<protein>
    <recommendedName>
        <fullName evidence="4">Tachykinin family protein</fullName>
    </recommendedName>
</protein>
<feature type="region of interest" description="Disordered" evidence="1">
    <location>
        <begin position="1"/>
        <end position="22"/>
    </location>
</feature>
<dbReference type="OrthoDB" id="4159781at2759"/>